<dbReference type="InterPro" id="IPR021476">
    <property type="entry name" value="Egh16-like"/>
</dbReference>
<dbReference type="PANTHER" id="PTHR34618:SF1">
    <property type="entry name" value="SECRETED PROTEIN"/>
    <property type="match status" value="1"/>
</dbReference>
<feature type="chain" id="PRO_5043720921" evidence="2">
    <location>
        <begin position="24"/>
        <end position="361"/>
    </location>
</feature>
<feature type="region of interest" description="Disordered" evidence="1">
    <location>
        <begin position="278"/>
        <end position="301"/>
    </location>
</feature>
<feature type="signal peptide" evidence="2">
    <location>
        <begin position="1"/>
        <end position="23"/>
    </location>
</feature>
<name>A0AAV9UTP1_9PEZI</name>
<organism evidence="3 4">
    <name type="scientific">Orbilia blumenaviensis</name>
    <dbReference type="NCBI Taxonomy" id="1796055"/>
    <lineage>
        <taxon>Eukaryota</taxon>
        <taxon>Fungi</taxon>
        <taxon>Dikarya</taxon>
        <taxon>Ascomycota</taxon>
        <taxon>Pezizomycotina</taxon>
        <taxon>Orbiliomycetes</taxon>
        <taxon>Orbiliales</taxon>
        <taxon>Orbiliaceae</taxon>
        <taxon>Orbilia</taxon>
    </lineage>
</organism>
<dbReference type="AlphaFoldDB" id="A0AAV9UTP1"/>
<dbReference type="EMBL" id="JAVHNS010000007">
    <property type="protein sequence ID" value="KAK6349350.1"/>
    <property type="molecule type" value="Genomic_DNA"/>
</dbReference>
<reference evidence="3 4" key="1">
    <citation type="submission" date="2019-10" db="EMBL/GenBank/DDBJ databases">
        <authorList>
            <person name="Palmer J.M."/>
        </authorList>
    </citation>
    <scope>NUCLEOTIDE SEQUENCE [LARGE SCALE GENOMIC DNA]</scope>
    <source>
        <strain evidence="3 4">TWF730</strain>
    </source>
</reference>
<evidence type="ECO:0000313" key="4">
    <source>
        <dbReference type="Proteomes" id="UP001373714"/>
    </source>
</evidence>
<accession>A0AAV9UTP1</accession>
<sequence length="361" mass="40016">MIEFKISAASAVAILAGVTQVSAHVRFLQSWGNYNHKVGGGCLGHLYNYPPKNYGHDQWPGQWDVIVYSDPVVPAWAPSPHVGKPRRWMSQGCGASLQTTYDYAYSIDPNRAAPPSLAKNWGELWKHRNYHVFMAPVHGNAYIQTKSAIMKEVAETAVSVLIYLTKTYQVNDDGAGPFRCRIDETGTGQNFADWVIPVRQPPGEHGKASIYPWTNNKQSIIRVNLPSNIKCQATYGKFKNVCILRCENYAPNGPFGGCVPFQVMYPEAAKPKPIPIKVEPKTPEPIPPKGDPGYNVGHNNYKENTYYRNRRRAEAMAGTVAIAAEEEVRKRSTQSTEGTDALAAEEERLGHGIQSKEAGDK</sequence>
<comment type="caution">
    <text evidence="3">The sequence shown here is derived from an EMBL/GenBank/DDBJ whole genome shotgun (WGS) entry which is preliminary data.</text>
</comment>
<proteinExistence type="predicted"/>
<protein>
    <submittedName>
        <fullName evidence="3">Uncharacterized protein</fullName>
    </submittedName>
</protein>
<gene>
    <name evidence="3" type="ORF">TWF730_010098</name>
</gene>
<dbReference type="Proteomes" id="UP001373714">
    <property type="component" value="Unassembled WGS sequence"/>
</dbReference>
<keyword evidence="2" id="KW-0732">Signal</keyword>
<evidence type="ECO:0000256" key="2">
    <source>
        <dbReference type="SAM" id="SignalP"/>
    </source>
</evidence>
<feature type="region of interest" description="Disordered" evidence="1">
    <location>
        <begin position="326"/>
        <end position="361"/>
    </location>
</feature>
<keyword evidence="4" id="KW-1185">Reference proteome</keyword>
<evidence type="ECO:0000313" key="3">
    <source>
        <dbReference type="EMBL" id="KAK6349350.1"/>
    </source>
</evidence>
<evidence type="ECO:0000256" key="1">
    <source>
        <dbReference type="SAM" id="MobiDB-lite"/>
    </source>
</evidence>
<dbReference type="Pfam" id="PF11327">
    <property type="entry name" value="Egh16-like"/>
    <property type="match status" value="1"/>
</dbReference>
<dbReference type="PANTHER" id="PTHR34618">
    <property type="entry name" value="SURFACE PROTEIN MAS1, PUTATIVE-RELATED"/>
    <property type="match status" value="1"/>
</dbReference>